<proteinExistence type="predicted"/>
<feature type="non-terminal residue" evidence="1">
    <location>
        <position position="42"/>
    </location>
</feature>
<organism evidence="1">
    <name type="scientific">marine sediment metagenome</name>
    <dbReference type="NCBI Taxonomy" id="412755"/>
    <lineage>
        <taxon>unclassified sequences</taxon>
        <taxon>metagenomes</taxon>
        <taxon>ecological metagenomes</taxon>
    </lineage>
</organism>
<dbReference type="AlphaFoldDB" id="X1EWW7"/>
<reference evidence="1" key="1">
    <citation type="journal article" date="2014" name="Front. Microbiol.">
        <title>High frequency of phylogenetically diverse reductive dehalogenase-homologous genes in deep subseafloor sedimentary metagenomes.</title>
        <authorList>
            <person name="Kawai M."/>
            <person name="Futagami T."/>
            <person name="Toyoda A."/>
            <person name="Takaki Y."/>
            <person name="Nishi S."/>
            <person name="Hori S."/>
            <person name="Arai W."/>
            <person name="Tsubouchi T."/>
            <person name="Morono Y."/>
            <person name="Uchiyama I."/>
            <person name="Ito T."/>
            <person name="Fujiyama A."/>
            <person name="Inagaki F."/>
            <person name="Takami H."/>
        </authorList>
    </citation>
    <scope>NUCLEOTIDE SEQUENCE</scope>
    <source>
        <strain evidence="1">Expedition CK06-06</strain>
    </source>
</reference>
<name>X1EWW7_9ZZZZ</name>
<protein>
    <submittedName>
        <fullName evidence="1">Uncharacterized protein</fullName>
    </submittedName>
</protein>
<dbReference type="EMBL" id="BARU01012101">
    <property type="protein sequence ID" value="GAH37042.1"/>
    <property type="molecule type" value="Genomic_DNA"/>
</dbReference>
<accession>X1EWW7</accession>
<comment type="caution">
    <text evidence="1">The sequence shown here is derived from an EMBL/GenBank/DDBJ whole genome shotgun (WGS) entry which is preliminary data.</text>
</comment>
<gene>
    <name evidence="1" type="ORF">S03H2_22461</name>
</gene>
<sequence>MDTKIDLAKYARDCLQKREQNKTSLSPGPVVTISREFGCPAK</sequence>
<evidence type="ECO:0000313" key="1">
    <source>
        <dbReference type="EMBL" id="GAH37042.1"/>
    </source>
</evidence>